<dbReference type="PRINTS" id="PR00146">
    <property type="entry name" value="DHPICSNTHASE"/>
</dbReference>
<evidence type="ECO:0000256" key="10">
    <source>
        <dbReference type="ARBA" id="ARBA00044906"/>
    </source>
</evidence>
<organism evidence="14 15">
    <name type="scientific">Lymnaea stagnalis</name>
    <name type="common">Great pond snail</name>
    <name type="synonym">Helix stagnalis</name>
    <dbReference type="NCBI Taxonomy" id="6523"/>
    <lineage>
        <taxon>Eukaryota</taxon>
        <taxon>Metazoa</taxon>
        <taxon>Spiralia</taxon>
        <taxon>Lophotrochozoa</taxon>
        <taxon>Mollusca</taxon>
        <taxon>Gastropoda</taxon>
        <taxon>Heterobranchia</taxon>
        <taxon>Euthyneura</taxon>
        <taxon>Panpulmonata</taxon>
        <taxon>Hygrophila</taxon>
        <taxon>Lymnaeoidea</taxon>
        <taxon>Lymnaeidae</taxon>
        <taxon>Lymnaea</taxon>
    </lineage>
</organism>
<evidence type="ECO:0000256" key="13">
    <source>
        <dbReference type="PIRSR" id="PIRSR001365-2"/>
    </source>
</evidence>
<feature type="active site" description="Proton donor/acceptor" evidence="12">
    <location>
        <position position="141"/>
    </location>
</feature>
<feature type="binding site" evidence="13">
    <location>
        <position position="48"/>
    </location>
    <ligand>
        <name>pyruvate</name>
        <dbReference type="ChEBI" id="CHEBI:15361"/>
    </ligand>
</feature>
<sequence length="319" mass="35900">MPFCVEDFVAATFTPMKENGNVNLEAIDGYQKFLTEQEIKLVYVNGSTAEGTSLTTEERKQIAEKWVTLSQIPGREMKVLIQVGGTNFKETIELTEHAAAIGADAISTLAPLYFTPNSVDDLVEYCKRVADKAPNLPLYYYHIPDRTGVRFDMEQFLNKSRNVIPNLRGIKFSSKDLYEGCRCLRTLDANGDNYDLLFGCDEQVISAFAIGFKGAIGSTYSLIPRVYHKLKQALKEGRLDDARRYQYKSVDLVKVCFEFGSVTGGLLPAMKVVLTKLGVDIGPPRYPMVPLDDATQKQLVERLQEIGFFDWWSGKEEQQ</sequence>
<comment type="subunit">
    <text evidence="4">Homotetramer.</text>
</comment>
<comment type="subcellular location">
    <subcellularLocation>
        <location evidence="1">Cytoplasm</location>
    </subcellularLocation>
</comment>
<evidence type="ECO:0000256" key="8">
    <source>
        <dbReference type="ARBA" id="ARBA00023270"/>
    </source>
</evidence>
<dbReference type="PANTHER" id="PTHR12128">
    <property type="entry name" value="DIHYDRODIPICOLINATE SYNTHASE"/>
    <property type="match status" value="1"/>
</dbReference>
<keyword evidence="15" id="KW-1185">Reference proteome</keyword>
<evidence type="ECO:0000256" key="12">
    <source>
        <dbReference type="PIRSR" id="PIRSR001365-1"/>
    </source>
</evidence>
<dbReference type="Pfam" id="PF00701">
    <property type="entry name" value="DHDPS"/>
    <property type="match status" value="1"/>
</dbReference>
<evidence type="ECO:0000256" key="1">
    <source>
        <dbReference type="ARBA" id="ARBA00004496"/>
    </source>
</evidence>
<dbReference type="SMART" id="SM01130">
    <property type="entry name" value="DHDPS"/>
    <property type="match status" value="1"/>
</dbReference>
<dbReference type="InterPro" id="IPR013785">
    <property type="entry name" value="Aldolase_TIM"/>
</dbReference>
<dbReference type="PANTHER" id="PTHR12128:SF21">
    <property type="entry name" value="N-ACETYLNEURAMINATE LYASE"/>
    <property type="match status" value="1"/>
</dbReference>
<feature type="binding site" evidence="13">
    <location>
        <position position="216"/>
    </location>
    <ligand>
        <name>pyruvate</name>
        <dbReference type="ChEBI" id="CHEBI:15361"/>
    </ligand>
</feature>
<protein>
    <recommendedName>
        <fullName evidence="5">N-acetylneuraminate lyase</fullName>
        <ecNumber evidence="5">4.1.3.3</ecNumber>
    </recommendedName>
</protein>
<dbReference type="Proteomes" id="UP001497497">
    <property type="component" value="Unassembled WGS sequence"/>
</dbReference>
<evidence type="ECO:0000256" key="4">
    <source>
        <dbReference type="ARBA" id="ARBA00011881"/>
    </source>
</evidence>
<proteinExistence type="inferred from homology"/>
<evidence type="ECO:0000256" key="3">
    <source>
        <dbReference type="ARBA" id="ARBA00006324"/>
    </source>
</evidence>
<dbReference type="EMBL" id="CAXITT010000204">
    <property type="protein sequence ID" value="CAL1535529.1"/>
    <property type="molecule type" value="Genomic_DNA"/>
</dbReference>
<dbReference type="SUPFAM" id="SSF51569">
    <property type="entry name" value="Aldolase"/>
    <property type="match status" value="1"/>
</dbReference>
<name>A0AAV2HRQ2_LYMST</name>
<keyword evidence="7 11" id="KW-0456">Lyase</keyword>
<evidence type="ECO:0000313" key="15">
    <source>
        <dbReference type="Proteomes" id="UP001497497"/>
    </source>
</evidence>
<evidence type="ECO:0000256" key="5">
    <source>
        <dbReference type="ARBA" id="ARBA00012911"/>
    </source>
</evidence>
<comment type="pathway">
    <text evidence="2">Amino-sugar metabolism; N-acetylneuraminate degradation.</text>
</comment>
<keyword evidence="8" id="KW-0704">Schiff base</keyword>
<dbReference type="EC" id="4.1.3.3" evidence="5"/>
<dbReference type="AlphaFoldDB" id="A0AAV2HRQ2"/>
<feature type="active site" description="Schiff-base intermediate with substrate" evidence="12">
    <location>
        <position position="171"/>
    </location>
</feature>
<evidence type="ECO:0000256" key="9">
    <source>
        <dbReference type="ARBA" id="ARBA00023277"/>
    </source>
</evidence>
<accession>A0AAV2HRQ2</accession>
<evidence type="ECO:0000256" key="11">
    <source>
        <dbReference type="PIRNR" id="PIRNR001365"/>
    </source>
</evidence>
<dbReference type="InterPro" id="IPR002220">
    <property type="entry name" value="DapA-like"/>
</dbReference>
<gene>
    <name evidence="14" type="ORF">GSLYS_00009489001</name>
</gene>
<keyword evidence="6" id="KW-0963">Cytoplasm</keyword>
<evidence type="ECO:0000313" key="14">
    <source>
        <dbReference type="EMBL" id="CAL1535529.1"/>
    </source>
</evidence>
<comment type="similarity">
    <text evidence="3">Belongs to the DapA family. NanA subfamily.</text>
</comment>
<dbReference type="GO" id="GO:0005737">
    <property type="term" value="C:cytoplasm"/>
    <property type="evidence" value="ECO:0007669"/>
    <property type="project" value="UniProtKB-SubCell"/>
</dbReference>
<evidence type="ECO:0000256" key="7">
    <source>
        <dbReference type="ARBA" id="ARBA00023239"/>
    </source>
</evidence>
<dbReference type="PIRSF" id="PIRSF001365">
    <property type="entry name" value="DHDPS"/>
    <property type="match status" value="1"/>
</dbReference>
<dbReference type="Gene3D" id="3.20.20.70">
    <property type="entry name" value="Aldolase class I"/>
    <property type="match status" value="1"/>
</dbReference>
<dbReference type="GO" id="GO:0008747">
    <property type="term" value="F:N-acetylneuraminate lyase activity"/>
    <property type="evidence" value="ECO:0007669"/>
    <property type="project" value="UniProtKB-EC"/>
</dbReference>
<evidence type="ECO:0000256" key="2">
    <source>
        <dbReference type="ARBA" id="ARBA00004878"/>
    </source>
</evidence>
<reference evidence="14 15" key="1">
    <citation type="submission" date="2024-04" db="EMBL/GenBank/DDBJ databases">
        <authorList>
            <consortium name="Genoscope - CEA"/>
            <person name="William W."/>
        </authorList>
    </citation>
    <scope>NUCLEOTIDE SEQUENCE [LARGE SCALE GENOMIC DNA]</scope>
</reference>
<evidence type="ECO:0000256" key="6">
    <source>
        <dbReference type="ARBA" id="ARBA00022490"/>
    </source>
</evidence>
<comment type="catalytic activity">
    <reaction evidence="10">
        <text>aceneuramate = aldehydo-N-acetyl-D-mannosamine + pyruvate</text>
        <dbReference type="Rhea" id="RHEA:23296"/>
        <dbReference type="ChEBI" id="CHEBI:15361"/>
        <dbReference type="ChEBI" id="CHEBI:17122"/>
        <dbReference type="ChEBI" id="CHEBI:173083"/>
        <dbReference type="EC" id="4.1.3.3"/>
    </reaction>
</comment>
<keyword evidence="9" id="KW-0119">Carbohydrate metabolism</keyword>
<comment type="caution">
    <text evidence="14">The sequence shown here is derived from an EMBL/GenBank/DDBJ whole genome shotgun (WGS) entry which is preliminary data.</text>
</comment>